<proteinExistence type="predicted"/>
<name>A0AA38HB54_9TREE</name>
<dbReference type="EMBL" id="JAKWFO010000005">
    <property type="protein sequence ID" value="KAI9637128.1"/>
    <property type="molecule type" value="Genomic_DNA"/>
</dbReference>
<protein>
    <submittedName>
        <fullName evidence="2">Uncharacterized protein</fullName>
    </submittedName>
</protein>
<dbReference type="AlphaFoldDB" id="A0AA38HB54"/>
<dbReference type="GeneID" id="77728066"/>
<gene>
    <name evidence="2" type="ORF">MKK02DRAFT_34162</name>
</gene>
<dbReference type="Proteomes" id="UP001164286">
    <property type="component" value="Unassembled WGS sequence"/>
</dbReference>
<feature type="compositionally biased region" description="Basic residues" evidence="1">
    <location>
        <begin position="433"/>
        <end position="444"/>
    </location>
</feature>
<dbReference type="RefSeq" id="XP_052946905.1">
    <property type="nucleotide sequence ID" value="XM_053088861.1"/>
</dbReference>
<comment type="caution">
    <text evidence="2">The sequence shown here is derived from an EMBL/GenBank/DDBJ whole genome shotgun (WGS) entry which is preliminary data.</text>
</comment>
<evidence type="ECO:0000313" key="2">
    <source>
        <dbReference type="EMBL" id="KAI9637128.1"/>
    </source>
</evidence>
<accession>A0AA38HB54</accession>
<organism evidence="2 3">
    <name type="scientific">Dioszegia hungarica</name>
    <dbReference type="NCBI Taxonomy" id="4972"/>
    <lineage>
        <taxon>Eukaryota</taxon>
        <taxon>Fungi</taxon>
        <taxon>Dikarya</taxon>
        <taxon>Basidiomycota</taxon>
        <taxon>Agaricomycotina</taxon>
        <taxon>Tremellomycetes</taxon>
        <taxon>Tremellales</taxon>
        <taxon>Bulleribasidiaceae</taxon>
        <taxon>Dioszegia</taxon>
    </lineage>
</organism>
<evidence type="ECO:0000313" key="3">
    <source>
        <dbReference type="Proteomes" id="UP001164286"/>
    </source>
</evidence>
<reference evidence="2" key="1">
    <citation type="journal article" date="2022" name="G3 (Bethesda)">
        <title>High quality genome of the basidiomycete yeast Dioszegia hungarica PDD-24b-2 isolated from cloud water.</title>
        <authorList>
            <person name="Jarrige D."/>
            <person name="Haridas S."/>
            <person name="Bleykasten-Grosshans C."/>
            <person name="Joly M."/>
            <person name="Nadalig T."/>
            <person name="Sancelme M."/>
            <person name="Vuilleumier S."/>
            <person name="Grigoriev I.V."/>
            <person name="Amato P."/>
            <person name="Bringel F."/>
        </authorList>
    </citation>
    <scope>NUCLEOTIDE SEQUENCE</scope>
    <source>
        <strain evidence="2">PDD-24b-2</strain>
    </source>
</reference>
<sequence>MPPQRPLRLEEGAANSELPSRRVWNVVELRINIMRCLAPPDLAAMMRVERYGMGLVAQELYGVISHELASKTWFKGTFLIGLSVPDGQERAEMYRAAVREIHSVYPLYPDEALYMRKRHPNLRTIRRMFQRALRSSWTIHHFDSGRTDEAHGAQLQPQYPEDCGAQHATLHRIAHFPLGSMPPSQPLGSIVTYADGRTAARFFTLILAETGASQSASWLTAIRSNAIGDTYRTVRLGCLPITLGDLTNIYVRQAGRPASSSAISSASLRSLPAGRDRYVEGAVGMSFEDFIALIPCIRLDLPNLEEFHIALKGIETAEAFCGTLTSHGHLSARGKVTSLRIITADHDPPLFNVIRSVTPLLAGKTRRCWLSEPNGVCGDRQRKANSQSEMRRKYLEEADFASLGVVEPEDLMSLAYDNAGRPIPLRKGGSRTARQRKQTQRVGE</sequence>
<feature type="region of interest" description="Disordered" evidence="1">
    <location>
        <begin position="419"/>
        <end position="444"/>
    </location>
</feature>
<keyword evidence="3" id="KW-1185">Reference proteome</keyword>
<evidence type="ECO:0000256" key="1">
    <source>
        <dbReference type="SAM" id="MobiDB-lite"/>
    </source>
</evidence>